<proteinExistence type="predicted"/>
<dbReference type="AlphaFoldDB" id="A0A1M6A6U0"/>
<dbReference type="GeneID" id="92710338"/>
<dbReference type="RefSeq" id="WP_025831049.1">
    <property type="nucleotide sequence ID" value="NZ_FQZN01000001.1"/>
</dbReference>
<dbReference type="SUPFAM" id="SSF63829">
    <property type="entry name" value="Calcium-dependent phosphotriesterase"/>
    <property type="match status" value="1"/>
</dbReference>
<evidence type="ECO:0000313" key="1">
    <source>
        <dbReference type="EMBL" id="SHI32165.1"/>
    </source>
</evidence>
<dbReference type="Proteomes" id="UP000184192">
    <property type="component" value="Unassembled WGS sequence"/>
</dbReference>
<dbReference type="Pfam" id="PF17170">
    <property type="entry name" value="DUF5128"/>
    <property type="match status" value="1"/>
</dbReference>
<reference evidence="2" key="1">
    <citation type="submission" date="2016-11" db="EMBL/GenBank/DDBJ databases">
        <authorList>
            <person name="Varghese N."/>
            <person name="Submissions S."/>
        </authorList>
    </citation>
    <scope>NUCLEOTIDE SEQUENCE [LARGE SCALE GENOMIC DNA]</scope>
    <source>
        <strain evidence="2">DSM 26884</strain>
    </source>
</reference>
<dbReference type="eggNOG" id="COG3391">
    <property type="taxonomic scope" value="Bacteria"/>
</dbReference>
<name>A0A1M6A6U0_9BACE</name>
<gene>
    <name evidence="1" type="ORF">SAMN05444350_10182</name>
</gene>
<organism evidence="1 2">
    <name type="scientific">Bacteroides stercorirosoris</name>
    <dbReference type="NCBI Taxonomy" id="871324"/>
    <lineage>
        <taxon>Bacteria</taxon>
        <taxon>Pseudomonadati</taxon>
        <taxon>Bacteroidota</taxon>
        <taxon>Bacteroidia</taxon>
        <taxon>Bacteroidales</taxon>
        <taxon>Bacteroidaceae</taxon>
        <taxon>Bacteroides</taxon>
    </lineage>
</organism>
<sequence>MDWNKVGDELDYSSMVEDSVLVISLETRDDCLIGEMIKMVYQNNLIYVSDNVSKAIHVFDKTGKLVTRLQTVGNGFGEYPVS</sequence>
<protein>
    <submittedName>
        <fullName evidence="1">6-bladed beta-propeller protein</fullName>
    </submittedName>
</protein>
<accession>A0A1M6A6U0</accession>
<dbReference type="EMBL" id="FQZN01000001">
    <property type="protein sequence ID" value="SHI32165.1"/>
    <property type="molecule type" value="Genomic_DNA"/>
</dbReference>
<keyword evidence="2" id="KW-1185">Reference proteome</keyword>
<evidence type="ECO:0000313" key="2">
    <source>
        <dbReference type="Proteomes" id="UP000184192"/>
    </source>
</evidence>